<evidence type="ECO:0000313" key="10">
    <source>
        <dbReference type="Proteomes" id="UP001177003"/>
    </source>
</evidence>
<feature type="domain" description="NB-ARC" evidence="6">
    <location>
        <begin position="17"/>
        <end position="184"/>
    </location>
</feature>
<dbReference type="EC" id="3.2.2.6" evidence="1"/>
<dbReference type="Pfam" id="PF00931">
    <property type="entry name" value="NB-ARC"/>
    <property type="match status" value="1"/>
</dbReference>
<dbReference type="PANTHER" id="PTHR11017:SF271">
    <property type="entry name" value="DISEASE RESISTANCE PROTEIN (TIR-NBS-LRR CLASS) FAMILY"/>
    <property type="match status" value="1"/>
</dbReference>
<protein>
    <recommendedName>
        <fullName evidence="1">ADP-ribosyl cyclase/cyclic ADP-ribose hydrolase</fullName>
        <ecNumber evidence="1">3.2.2.6</ecNumber>
    </recommendedName>
</protein>
<evidence type="ECO:0000259" key="7">
    <source>
        <dbReference type="Pfam" id="PF20160"/>
    </source>
</evidence>
<dbReference type="InterPro" id="IPR042197">
    <property type="entry name" value="Apaf_helical"/>
</dbReference>
<keyword evidence="4" id="KW-0520">NAD</keyword>
<sequence>MLHRLTPRANENLIGIEARMQDLKSKLDIGSGGVRMIGIWGVGGGGKTTLASSVYSEISSKFEGCCHVENIRQKSMKNGLEILQEKILSCVLKQKEIEVNSVEEGRCLIHNRLRCKNVLLVLDDVDHLDHLQALAGSHNWFGEGSRIIITTRDVHLLNAQKVDVVHEIRLLNNDEAIELFYKHAPPNYKAIEDFKLLSKDVVSYAGGLPLALKVLGCFLCDKDINEWRSALARLKEIPEIDIVEKLKISYDGLKMVEKKLFLDIACFFRGQYNNEGIMAMLDACGFHPVIGIKVLVQKALITISPYGRFDMHDLVQEMAYYIVRGKHPKNPEKHSRVWKKEDVLKMCAMDATMELDMIEAIRFECNRYDPVELFPPLVANMKNLRWIDWRGDLASPFPTNFPPRELCCLKLDGISQKQLWQGYKNLPNLKILELCGLDKLIMTPDFDGLPSLERFKLTESSNLEEIHPSIGRLENLVFLSVENCDRLKMSPPITRVKKLETLTCSWCPKLFMFSDIHSGRELVSFKRKPLGLRFLHIGLKKLDLSYCNLRDEDIGCEIWDLSNLQRLNLRGNNLSRLDFSHLRIPRLKWLDISYCEGLVELSELPSSIAILIADHCSSLETIGDISKCKWIWKVLLRGENKLGSNGSEILLDSMLQGNAIENYFIHVTLEHHMISTWFMVRFFRTSIQTSIHLPDDWYNDFCGFLICVDTDMKYPIVNIIIKHDLNAQAGEQLINKALDNSIKSFTEDIETLLSIGYVSFSSLMHTTLSTTSYNAISFSIQNKYCNLLEARVVIELIPRKRKGDQLLKTKVTTDRSEFWDEDDDVRKTFRIQHDSSSSIKIVWHPYNWY</sequence>
<gene>
    <name evidence="9" type="ORF">LSALG_LOCUS5847</name>
</gene>
<dbReference type="AlphaFoldDB" id="A0AA35YAR6"/>
<comment type="catalytic activity">
    <reaction evidence="5">
        <text>NAD(+) + H2O = ADP-D-ribose + nicotinamide + H(+)</text>
        <dbReference type="Rhea" id="RHEA:16301"/>
        <dbReference type="ChEBI" id="CHEBI:15377"/>
        <dbReference type="ChEBI" id="CHEBI:15378"/>
        <dbReference type="ChEBI" id="CHEBI:17154"/>
        <dbReference type="ChEBI" id="CHEBI:57540"/>
        <dbReference type="ChEBI" id="CHEBI:57967"/>
        <dbReference type="EC" id="3.2.2.6"/>
    </reaction>
    <physiologicalReaction direction="left-to-right" evidence="5">
        <dbReference type="Rhea" id="RHEA:16302"/>
    </physiologicalReaction>
</comment>
<dbReference type="Gene3D" id="3.40.50.300">
    <property type="entry name" value="P-loop containing nucleotide triphosphate hydrolases"/>
    <property type="match status" value="1"/>
</dbReference>
<dbReference type="Gene3D" id="3.80.10.10">
    <property type="entry name" value="Ribonuclease Inhibitor"/>
    <property type="match status" value="2"/>
</dbReference>
<dbReference type="PROSITE" id="PS51450">
    <property type="entry name" value="LRR"/>
    <property type="match status" value="1"/>
</dbReference>
<dbReference type="InterPro" id="IPR002182">
    <property type="entry name" value="NB-ARC"/>
</dbReference>
<accession>A0AA35YAR6</accession>
<evidence type="ECO:0000256" key="2">
    <source>
        <dbReference type="ARBA" id="ARBA00022614"/>
    </source>
</evidence>
<dbReference type="Proteomes" id="UP001177003">
    <property type="component" value="Chromosome 0"/>
</dbReference>
<dbReference type="SUPFAM" id="SSF52540">
    <property type="entry name" value="P-loop containing nucleoside triphosphate hydrolases"/>
    <property type="match status" value="1"/>
</dbReference>
<dbReference type="Pfam" id="PF23282">
    <property type="entry name" value="WHD_ROQ1"/>
    <property type="match status" value="1"/>
</dbReference>
<dbReference type="InterPro" id="IPR027417">
    <property type="entry name" value="P-loop_NTPase"/>
</dbReference>
<evidence type="ECO:0000259" key="6">
    <source>
        <dbReference type="Pfam" id="PF00931"/>
    </source>
</evidence>
<evidence type="ECO:0000256" key="1">
    <source>
        <dbReference type="ARBA" id="ARBA00011982"/>
    </source>
</evidence>
<dbReference type="InterPro" id="IPR058192">
    <property type="entry name" value="WHD_ROQ1-like"/>
</dbReference>
<keyword evidence="2" id="KW-0433">Leucine-rich repeat</keyword>
<dbReference type="Pfam" id="PF20160">
    <property type="entry name" value="C-JID"/>
    <property type="match status" value="1"/>
</dbReference>
<dbReference type="InterPro" id="IPR001611">
    <property type="entry name" value="Leu-rich_rpt"/>
</dbReference>
<evidence type="ECO:0000259" key="8">
    <source>
        <dbReference type="Pfam" id="PF23282"/>
    </source>
</evidence>
<dbReference type="GO" id="GO:0043531">
    <property type="term" value="F:ADP binding"/>
    <property type="evidence" value="ECO:0007669"/>
    <property type="project" value="InterPro"/>
</dbReference>
<evidence type="ECO:0000313" key="9">
    <source>
        <dbReference type="EMBL" id="CAI9265231.1"/>
    </source>
</evidence>
<dbReference type="PANTHER" id="PTHR11017">
    <property type="entry name" value="LEUCINE-RICH REPEAT-CONTAINING PROTEIN"/>
    <property type="match status" value="1"/>
</dbReference>
<evidence type="ECO:0000256" key="4">
    <source>
        <dbReference type="ARBA" id="ARBA00023027"/>
    </source>
</evidence>
<dbReference type="PRINTS" id="PR00364">
    <property type="entry name" value="DISEASERSIST"/>
</dbReference>
<dbReference type="InterPro" id="IPR044974">
    <property type="entry name" value="Disease_R_plants"/>
</dbReference>
<feature type="domain" description="Disease resistance protein Roq1-like winged-helix" evidence="8">
    <location>
        <begin position="257"/>
        <end position="325"/>
    </location>
</feature>
<dbReference type="GO" id="GO:0061809">
    <property type="term" value="F:NAD+ nucleosidase activity, cyclic ADP-ribose generating"/>
    <property type="evidence" value="ECO:0007669"/>
    <property type="project" value="UniProtKB-EC"/>
</dbReference>
<dbReference type="InterPro" id="IPR045344">
    <property type="entry name" value="C-JID"/>
</dbReference>
<dbReference type="EMBL" id="OX465086">
    <property type="protein sequence ID" value="CAI9265231.1"/>
    <property type="molecule type" value="Genomic_DNA"/>
</dbReference>
<dbReference type="Gene3D" id="1.10.8.430">
    <property type="entry name" value="Helical domain of apoptotic protease-activating factors"/>
    <property type="match status" value="1"/>
</dbReference>
<reference evidence="9" key="1">
    <citation type="submission" date="2023-04" db="EMBL/GenBank/DDBJ databases">
        <authorList>
            <person name="Vijverberg K."/>
            <person name="Xiong W."/>
            <person name="Schranz E."/>
        </authorList>
    </citation>
    <scope>NUCLEOTIDE SEQUENCE</scope>
</reference>
<dbReference type="GO" id="GO:0006952">
    <property type="term" value="P:defense response"/>
    <property type="evidence" value="ECO:0007669"/>
    <property type="project" value="InterPro"/>
</dbReference>
<evidence type="ECO:0000256" key="3">
    <source>
        <dbReference type="ARBA" id="ARBA00022737"/>
    </source>
</evidence>
<keyword evidence="3" id="KW-0677">Repeat</keyword>
<proteinExistence type="predicted"/>
<name>A0AA35YAR6_LACSI</name>
<evidence type="ECO:0000256" key="5">
    <source>
        <dbReference type="ARBA" id="ARBA00047304"/>
    </source>
</evidence>
<feature type="domain" description="C-JID" evidence="7">
    <location>
        <begin position="674"/>
        <end position="782"/>
    </location>
</feature>
<dbReference type="InterPro" id="IPR032675">
    <property type="entry name" value="LRR_dom_sf"/>
</dbReference>
<dbReference type="SUPFAM" id="SSF52058">
    <property type="entry name" value="L domain-like"/>
    <property type="match status" value="1"/>
</dbReference>
<organism evidence="9 10">
    <name type="scientific">Lactuca saligna</name>
    <name type="common">Willowleaf lettuce</name>
    <dbReference type="NCBI Taxonomy" id="75948"/>
    <lineage>
        <taxon>Eukaryota</taxon>
        <taxon>Viridiplantae</taxon>
        <taxon>Streptophyta</taxon>
        <taxon>Embryophyta</taxon>
        <taxon>Tracheophyta</taxon>
        <taxon>Spermatophyta</taxon>
        <taxon>Magnoliopsida</taxon>
        <taxon>eudicotyledons</taxon>
        <taxon>Gunneridae</taxon>
        <taxon>Pentapetalae</taxon>
        <taxon>asterids</taxon>
        <taxon>campanulids</taxon>
        <taxon>Asterales</taxon>
        <taxon>Asteraceae</taxon>
        <taxon>Cichorioideae</taxon>
        <taxon>Cichorieae</taxon>
        <taxon>Lactucinae</taxon>
        <taxon>Lactuca</taxon>
    </lineage>
</organism>
<keyword evidence="10" id="KW-1185">Reference proteome</keyword>